<dbReference type="Proteomes" id="UP000481033">
    <property type="component" value="Unassembled WGS sequence"/>
</dbReference>
<evidence type="ECO:0000313" key="4">
    <source>
        <dbReference type="Proteomes" id="UP000481033"/>
    </source>
</evidence>
<evidence type="ECO:0000256" key="1">
    <source>
        <dbReference type="SAM" id="MobiDB-lite"/>
    </source>
</evidence>
<organism evidence="3 4">
    <name type="scientific">Adonisia turfae CCMR0081</name>
    <dbReference type="NCBI Taxonomy" id="2292702"/>
    <lineage>
        <taxon>Bacteria</taxon>
        <taxon>Bacillati</taxon>
        <taxon>Cyanobacteriota</taxon>
        <taxon>Adonisia</taxon>
        <taxon>Adonisia turfae</taxon>
    </lineage>
</organism>
<feature type="chain" id="PRO_5026788329" evidence="2">
    <location>
        <begin position="35"/>
        <end position="341"/>
    </location>
</feature>
<proteinExistence type="predicted"/>
<dbReference type="RefSeq" id="WP_163696358.1">
    <property type="nucleotide sequence ID" value="NZ_QXHD01000003.1"/>
</dbReference>
<gene>
    <name evidence="3" type="ORF">DXZ20_03125</name>
</gene>
<evidence type="ECO:0000313" key="3">
    <source>
        <dbReference type="EMBL" id="NEZ54700.1"/>
    </source>
</evidence>
<keyword evidence="4" id="KW-1185">Reference proteome</keyword>
<name>A0A6M0RFK8_9CYAN</name>
<feature type="region of interest" description="Disordered" evidence="1">
    <location>
        <begin position="135"/>
        <end position="154"/>
    </location>
</feature>
<protein>
    <submittedName>
        <fullName evidence="3">Uncharacterized protein</fullName>
    </submittedName>
</protein>
<feature type="signal peptide" evidence="2">
    <location>
        <begin position="1"/>
        <end position="34"/>
    </location>
</feature>
<sequence>MKTQSRHPTRRQLIGLLSAVCLLSLPLTTSSANASLIPSNIDFGSIDAGGLGDIGGLSDIIGNLGINLPDISSVLGDITAGIPDLSIVGLEDILNLGNIDLGSILGDMGLPDPGEIFDDILGDILGGENCFLPQSCPSSNNPPGGGTNTPGGNTPPVLSVLSGASASITPGVNPTVAANVDAVGTLTEAMTAIGLSEEGQAATKQRLTAAQTGADNSKALVEQSIQALAQQAEAADQVVASTNEQTSTQDVLKTALSGMVSLQFTTSSQVAYGRQQDAINTQLSVLDLHFGREIRDGTFVNGKNLQLLNQQLNQSIQRDMATSAGATEDAARTTRLVHVMR</sequence>
<dbReference type="EMBL" id="QXHD01000003">
    <property type="protein sequence ID" value="NEZ54700.1"/>
    <property type="molecule type" value="Genomic_DNA"/>
</dbReference>
<keyword evidence="2" id="KW-0732">Signal</keyword>
<comment type="caution">
    <text evidence="3">The sequence shown here is derived from an EMBL/GenBank/DDBJ whole genome shotgun (WGS) entry which is preliminary data.</text>
</comment>
<dbReference type="AlphaFoldDB" id="A0A6M0RFK8"/>
<evidence type="ECO:0000256" key="2">
    <source>
        <dbReference type="SAM" id="SignalP"/>
    </source>
</evidence>
<accession>A0A6M0RFK8</accession>
<reference evidence="3 4" key="1">
    <citation type="journal article" date="2020" name="Microb. Ecol.">
        <title>Ecogenomics of the Marine Benthic Filamentous Cyanobacterium Adonisia.</title>
        <authorList>
            <person name="Walter J.M."/>
            <person name="Coutinho F.H."/>
            <person name="Leomil L."/>
            <person name="Hargreaves P.I."/>
            <person name="Campeao M.E."/>
            <person name="Vieira V.V."/>
            <person name="Silva B.S."/>
            <person name="Fistarol G.O."/>
            <person name="Salomon P.S."/>
            <person name="Sawabe T."/>
            <person name="Mino S."/>
            <person name="Hosokawa M."/>
            <person name="Miyashita H."/>
            <person name="Maruyama F."/>
            <person name="van Verk M.C."/>
            <person name="Dutilh B.E."/>
            <person name="Thompson C.C."/>
            <person name="Thompson F.L."/>
        </authorList>
    </citation>
    <scope>NUCLEOTIDE SEQUENCE [LARGE SCALE GENOMIC DNA]</scope>
    <source>
        <strain evidence="3 4">CCMR0081</strain>
    </source>
</reference>